<dbReference type="PANTHER" id="PTHR21315">
    <property type="entry name" value="APRATAXIN AND PNK-LIKE FACTOR-RELATED"/>
    <property type="match status" value="1"/>
</dbReference>
<feature type="region of interest" description="Disordered" evidence="1">
    <location>
        <begin position="31"/>
        <end position="109"/>
    </location>
</feature>
<dbReference type="GO" id="GO:0008408">
    <property type="term" value="F:3'-5' exonuclease activity"/>
    <property type="evidence" value="ECO:0007669"/>
    <property type="project" value="InterPro"/>
</dbReference>
<accession>A0A2D4IKI0</accession>
<dbReference type="GO" id="GO:0035861">
    <property type="term" value="C:site of double-strand break"/>
    <property type="evidence" value="ECO:0007669"/>
    <property type="project" value="TreeGrafter"/>
</dbReference>
<dbReference type="GO" id="GO:0005634">
    <property type="term" value="C:nucleus"/>
    <property type="evidence" value="ECO:0007669"/>
    <property type="project" value="TreeGrafter"/>
</dbReference>
<evidence type="ECO:0000256" key="1">
    <source>
        <dbReference type="SAM" id="MobiDB-lite"/>
    </source>
</evidence>
<feature type="compositionally biased region" description="Basic residues" evidence="1">
    <location>
        <begin position="50"/>
        <end position="59"/>
    </location>
</feature>
<evidence type="ECO:0000313" key="2">
    <source>
        <dbReference type="EMBL" id="LAA84741.1"/>
    </source>
</evidence>
<dbReference type="GO" id="GO:0006302">
    <property type="term" value="P:double-strand break repair"/>
    <property type="evidence" value="ECO:0007669"/>
    <property type="project" value="InterPro"/>
</dbReference>
<reference evidence="2" key="2">
    <citation type="submission" date="2017-11" db="EMBL/GenBank/DDBJ databases">
        <title>Coralsnake Venomics: Analyses of Venom Gland Transcriptomes and Proteomes of Six Brazilian Taxa.</title>
        <authorList>
            <person name="Aird S.D."/>
            <person name="Jorge da Silva N."/>
            <person name="Qiu L."/>
            <person name="Villar-Briones A."/>
            <person name="Aparecida-Saddi V."/>
            <person name="Campos-Telles M.P."/>
            <person name="Grau M."/>
            <person name="Mikheyev A.S."/>
        </authorList>
    </citation>
    <scope>NUCLEOTIDE SEQUENCE</scope>
    <source>
        <tissue evidence="2">Venom_gland</tissue>
    </source>
</reference>
<dbReference type="PANTHER" id="PTHR21315:SF2">
    <property type="entry name" value="APRATAXIN AND PNK-LIKE FACTOR"/>
    <property type="match status" value="1"/>
</dbReference>
<dbReference type="AlphaFoldDB" id="A0A2D4IKI0"/>
<organism evidence="2">
    <name type="scientific">Micrurus lemniscatus lemniscatus</name>
    <dbReference type="NCBI Taxonomy" id="129467"/>
    <lineage>
        <taxon>Eukaryota</taxon>
        <taxon>Metazoa</taxon>
        <taxon>Chordata</taxon>
        <taxon>Craniata</taxon>
        <taxon>Vertebrata</taxon>
        <taxon>Euteleostomi</taxon>
        <taxon>Lepidosauria</taxon>
        <taxon>Squamata</taxon>
        <taxon>Bifurcata</taxon>
        <taxon>Unidentata</taxon>
        <taxon>Episquamata</taxon>
        <taxon>Toxicofera</taxon>
        <taxon>Serpentes</taxon>
        <taxon>Colubroidea</taxon>
        <taxon>Elapidae</taxon>
        <taxon>Elapinae</taxon>
        <taxon>Micrurus</taxon>
    </lineage>
</organism>
<name>A0A2D4IKI0_MICLE</name>
<feature type="compositionally biased region" description="Acidic residues" evidence="1">
    <location>
        <begin position="81"/>
        <end position="109"/>
    </location>
</feature>
<sequence length="126" mass="14897">MSLWNSLLQFTARNYILQRIWMGHILTAKNPQHKLEYKHTAPPESERRQTRSKVTRKVRSTLADESDDDGEPNEYNLNDSFIDDEEEEECDPTDEDSDWEPDCQDNDDEDMDMLLKEAQNFVKTKN</sequence>
<feature type="compositionally biased region" description="Basic and acidic residues" evidence="1">
    <location>
        <begin position="33"/>
        <end position="49"/>
    </location>
</feature>
<dbReference type="EMBL" id="IACK01103466">
    <property type="protein sequence ID" value="LAA84741.1"/>
    <property type="molecule type" value="Transcribed_RNA"/>
</dbReference>
<proteinExistence type="predicted"/>
<dbReference type="InterPro" id="IPR039253">
    <property type="entry name" value="APLF"/>
</dbReference>
<reference evidence="2" key="1">
    <citation type="submission" date="2017-07" db="EMBL/GenBank/DDBJ databases">
        <authorList>
            <person name="Mikheyev A."/>
            <person name="Grau M."/>
        </authorList>
    </citation>
    <scope>NUCLEOTIDE SEQUENCE</scope>
    <source>
        <tissue evidence="2">Venom_gland</tissue>
    </source>
</reference>
<protein>
    <submittedName>
        <fullName evidence="2">Uncharacterized protein</fullName>
    </submittedName>
</protein>
<dbReference type="GO" id="GO:0003906">
    <property type="term" value="F:DNA-(apurinic or apyrimidinic site) endonuclease activity"/>
    <property type="evidence" value="ECO:0007669"/>
    <property type="project" value="InterPro"/>
</dbReference>